<protein>
    <recommendedName>
        <fullName evidence="11">Lipase helper protein</fullName>
    </recommendedName>
    <alternativeName>
        <fullName evidence="12">Lipase modulator</fullName>
    </alternativeName>
</protein>
<keyword evidence="8" id="KW-0443">Lipid metabolism</keyword>
<dbReference type="EMBL" id="CP013234">
    <property type="protein sequence ID" value="AMP04400.1"/>
    <property type="molecule type" value="Genomic_DNA"/>
</dbReference>
<evidence type="ECO:0000256" key="12">
    <source>
        <dbReference type="ARBA" id="ARBA00031542"/>
    </source>
</evidence>
<dbReference type="InterPro" id="IPR004961">
    <property type="entry name" value="Lipase_chaperone"/>
</dbReference>
<name>A0A127Q2T4_9BURK</name>
<keyword evidence="9" id="KW-0472">Membrane</keyword>
<evidence type="ECO:0000256" key="9">
    <source>
        <dbReference type="ARBA" id="ARBA00023136"/>
    </source>
</evidence>
<comment type="subcellular location">
    <subcellularLocation>
        <location evidence="1">Cell inner membrane</location>
        <topology evidence="1">Single-pass membrane protein</topology>
        <orientation evidence="1">Periplasmic side</orientation>
    </subcellularLocation>
</comment>
<dbReference type="Pfam" id="PF03280">
    <property type="entry name" value="Lipase_chap"/>
    <property type="match status" value="2"/>
</dbReference>
<keyword evidence="6" id="KW-0442">Lipid degradation</keyword>
<feature type="compositionally biased region" description="Basic and acidic residues" evidence="13">
    <location>
        <begin position="306"/>
        <end position="318"/>
    </location>
</feature>
<dbReference type="Proteomes" id="UP000074561">
    <property type="component" value="Chromosome"/>
</dbReference>
<dbReference type="GO" id="GO:0016042">
    <property type="term" value="P:lipid catabolic process"/>
    <property type="evidence" value="ECO:0007669"/>
    <property type="project" value="UniProtKB-KW"/>
</dbReference>
<keyword evidence="10" id="KW-0143">Chaperone</keyword>
<evidence type="ECO:0000256" key="5">
    <source>
        <dbReference type="ARBA" id="ARBA00022692"/>
    </source>
</evidence>
<accession>A0A127Q2T4</accession>
<organism evidence="14 15">
    <name type="scientific">Collimonas pratensis</name>
    <dbReference type="NCBI Taxonomy" id="279113"/>
    <lineage>
        <taxon>Bacteria</taxon>
        <taxon>Pseudomonadati</taxon>
        <taxon>Pseudomonadota</taxon>
        <taxon>Betaproteobacteria</taxon>
        <taxon>Burkholderiales</taxon>
        <taxon>Oxalobacteraceae</taxon>
        <taxon>Collimonas</taxon>
    </lineage>
</organism>
<dbReference type="RefSeq" id="WP_061939616.1">
    <property type="nucleotide sequence ID" value="NZ_CP013234.1"/>
</dbReference>
<dbReference type="STRING" id="279113.CPter91_2030"/>
<sequence length="318" mass="34539">MQTRHKFILALTAVLLGLLVAELVCFRSTPSAALAAGSQPVAPANALERAAPAQLNAAISDVLPSAGDTSPPPGLVVGADQHLQVNRALRDVFDYYLLGGLPGSRSQHMAQLLAYLKSSLPAPAYADGERLAHAYVAYLAAHDALLERQTPPAVTADSKMAAPDAERMATWLAQLSRLRQDMLGIEVAKIWFGAEEAESLRALAVLRSGASSGLSAADPVQKSFDDLRQLRQQGASQQAQRDMMAQQFGPAAAQRFDQLGQEEQAWQDRYAQYRQAADQIRQQTGGAEEDRNRQIETLRNQSFSDPAERLRAQGLDRR</sequence>
<dbReference type="SUPFAM" id="SSF158855">
    <property type="entry name" value="Lipase chaperone-like"/>
    <property type="match status" value="1"/>
</dbReference>
<evidence type="ECO:0000256" key="10">
    <source>
        <dbReference type="ARBA" id="ARBA00023186"/>
    </source>
</evidence>
<dbReference type="OrthoDB" id="8779274at2"/>
<keyword evidence="5" id="KW-0812">Transmembrane</keyword>
<evidence type="ECO:0000256" key="7">
    <source>
        <dbReference type="ARBA" id="ARBA00022989"/>
    </source>
</evidence>
<evidence type="ECO:0000256" key="13">
    <source>
        <dbReference type="SAM" id="MobiDB-lite"/>
    </source>
</evidence>
<dbReference type="PATRIC" id="fig|279113.9.peg.2016"/>
<keyword evidence="4" id="KW-0997">Cell inner membrane</keyword>
<keyword evidence="7" id="KW-1133">Transmembrane helix</keyword>
<evidence type="ECO:0000256" key="11">
    <source>
        <dbReference type="ARBA" id="ARBA00030948"/>
    </source>
</evidence>
<keyword evidence="3" id="KW-1003">Cell membrane</keyword>
<evidence type="ECO:0000256" key="4">
    <source>
        <dbReference type="ARBA" id="ARBA00022519"/>
    </source>
</evidence>
<evidence type="ECO:0000256" key="8">
    <source>
        <dbReference type="ARBA" id="ARBA00023098"/>
    </source>
</evidence>
<gene>
    <name evidence="14" type="ORF">CPter91_2030</name>
</gene>
<proteinExistence type="inferred from homology"/>
<reference evidence="14 15" key="1">
    <citation type="submission" date="2015-11" db="EMBL/GenBank/DDBJ databases">
        <title>Exploring the genomic traits of fungus-feeding bacterial genus Collimonas.</title>
        <authorList>
            <person name="Song C."/>
            <person name="Schmidt R."/>
            <person name="de Jager V."/>
            <person name="Krzyzanowska D."/>
            <person name="Jongedijk E."/>
            <person name="Cankar K."/>
            <person name="Beekwilder J."/>
            <person name="van Veen A."/>
            <person name="de Boer W."/>
            <person name="van Veen J.A."/>
            <person name="Garbeva P."/>
        </authorList>
    </citation>
    <scope>NUCLEOTIDE SEQUENCE [LARGE SCALE GENOMIC DNA]</scope>
    <source>
        <strain evidence="14 15">Ter91</strain>
    </source>
</reference>
<dbReference type="GO" id="GO:0006457">
    <property type="term" value="P:protein folding"/>
    <property type="evidence" value="ECO:0007669"/>
    <property type="project" value="InterPro"/>
</dbReference>
<comment type="similarity">
    <text evidence="2">Belongs to the lipase chaperone family.</text>
</comment>
<evidence type="ECO:0000256" key="2">
    <source>
        <dbReference type="ARBA" id="ARBA00010358"/>
    </source>
</evidence>
<dbReference type="KEGG" id="cpra:CPter91_2030"/>
<dbReference type="GO" id="GO:0005886">
    <property type="term" value="C:plasma membrane"/>
    <property type="evidence" value="ECO:0007669"/>
    <property type="project" value="UniProtKB-SubCell"/>
</dbReference>
<feature type="region of interest" description="Disordered" evidence="13">
    <location>
        <begin position="277"/>
        <end position="318"/>
    </location>
</feature>
<evidence type="ECO:0000256" key="6">
    <source>
        <dbReference type="ARBA" id="ARBA00022963"/>
    </source>
</evidence>
<evidence type="ECO:0000313" key="14">
    <source>
        <dbReference type="EMBL" id="AMP04400.1"/>
    </source>
</evidence>
<evidence type="ECO:0000256" key="1">
    <source>
        <dbReference type="ARBA" id="ARBA00004383"/>
    </source>
</evidence>
<dbReference type="AlphaFoldDB" id="A0A127Q2T4"/>
<dbReference type="GO" id="GO:0051082">
    <property type="term" value="F:unfolded protein binding"/>
    <property type="evidence" value="ECO:0007669"/>
    <property type="project" value="InterPro"/>
</dbReference>
<evidence type="ECO:0000313" key="15">
    <source>
        <dbReference type="Proteomes" id="UP000074561"/>
    </source>
</evidence>
<evidence type="ECO:0000256" key="3">
    <source>
        <dbReference type="ARBA" id="ARBA00022475"/>
    </source>
</evidence>